<protein>
    <submittedName>
        <fullName evidence="1">Cyclic 2,3-diphosphoglycerate synthase</fullName>
    </submittedName>
</protein>
<dbReference type="InterPro" id="IPR053199">
    <property type="entry name" value="cDPG_synthetase-like"/>
</dbReference>
<dbReference type="PANTHER" id="PTHR42869">
    <property type="entry name" value="SLL0572 PROTEIN"/>
    <property type="match status" value="1"/>
</dbReference>
<comment type="caution">
    <text evidence="1">The sequence shown here is derived from an EMBL/GenBank/DDBJ whole genome shotgun (WGS) entry which is preliminary data.</text>
</comment>
<reference evidence="1 2" key="1">
    <citation type="journal article" date="2019" name="Int. J. Syst. Evol. Microbiol.">
        <title>The Global Catalogue of Microorganisms (GCM) 10K type strain sequencing project: providing services to taxonomists for standard genome sequencing and annotation.</title>
        <authorList>
            <consortium name="The Broad Institute Genomics Platform"/>
            <consortium name="The Broad Institute Genome Sequencing Center for Infectious Disease"/>
            <person name="Wu L."/>
            <person name="Ma J."/>
        </authorList>
    </citation>
    <scope>NUCLEOTIDE SEQUENCE [LARGE SCALE GENOMIC DNA]</scope>
    <source>
        <strain evidence="1 2">JCM 15134</strain>
    </source>
</reference>
<accession>A0ABN1I7U6</accession>
<name>A0ABN1I7U6_9GAMM</name>
<dbReference type="EMBL" id="BAAAET010000003">
    <property type="protein sequence ID" value="GAA0695388.1"/>
    <property type="molecule type" value="Genomic_DNA"/>
</dbReference>
<dbReference type="Proteomes" id="UP001499915">
    <property type="component" value="Unassembled WGS sequence"/>
</dbReference>
<keyword evidence="2" id="KW-1185">Reference proteome</keyword>
<sequence>MGAAGRDFHNFNRVYRDDPDSRVVAFTASQIPDIAGRCYPASLAGSRYPEGIPVVDEGQLAELCRDKQVDQVVFAYSDIDYAQLMHRASIALSQGADFLLLGPERTMLEARVPVIAVCAVRTGCGKSQTTRYLALLLKSRGLRVAVIRHPMPYGDLASQAVQCFATLADLDAANCTVEEREEYEPHIALGNRVYAGIDYARILAQAEEEADIILWDGGNNDFSFIRPDLHIVLVDALRPGNESSHYPGEAVLRAADLVVIAKVNSAAEADIQAVSESVRRLNPGAPIVRAASPVRLDDPDAVTGKRVLVVEDGPTLTHGGMPYGAGYVAASAAQAAEIIDPRPAAGGDIATMYANHPHIGAVLPAMGYHQRQLQALRATINACDADLVVAATPCDLAALIEIDKPVVRARYEFEETGEPGLSDLVEAFLTQELKR</sequence>
<dbReference type="Gene3D" id="3.40.50.300">
    <property type="entry name" value="P-loop containing nucleotide triphosphate hydrolases"/>
    <property type="match status" value="1"/>
</dbReference>
<proteinExistence type="predicted"/>
<evidence type="ECO:0000313" key="1">
    <source>
        <dbReference type="EMBL" id="GAA0695388.1"/>
    </source>
</evidence>
<evidence type="ECO:0000313" key="2">
    <source>
        <dbReference type="Proteomes" id="UP001499915"/>
    </source>
</evidence>
<dbReference type="PANTHER" id="PTHR42869:SF1">
    <property type="entry name" value="SLL0572 PROTEIN"/>
    <property type="match status" value="1"/>
</dbReference>
<dbReference type="InterPro" id="IPR027417">
    <property type="entry name" value="P-loop_NTPase"/>
</dbReference>
<gene>
    <name evidence="1" type="ORF">GCM10009104_23870</name>
</gene>
<organism evidence="1 2">
    <name type="scientific">Marinobacterium maritimum</name>
    <dbReference type="NCBI Taxonomy" id="500162"/>
    <lineage>
        <taxon>Bacteria</taxon>
        <taxon>Pseudomonadati</taxon>
        <taxon>Pseudomonadota</taxon>
        <taxon>Gammaproteobacteria</taxon>
        <taxon>Oceanospirillales</taxon>
        <taxon>Oceanospirillaceae</taxon>
        <taxon>Marinobacterium</taxon>
    </lineage>
</organism>
<dbReference type="SUPFAM" id="SSF52540">
    <property type="entry name" value="P-loop containing nucleoside triphosphate hydrolases"/>
    <property type="match status" value="1"/>
</dbReference>